<dbReference type="CDD" id="cd08646">
    <property type="entry name" value="FMT_core_Met-tRNA-FMT_N"/>
    <property type="match status" value="1"/>
</dbReference>
<dbReference type="InterPro" id="IPR041711">
    <property type="entry name" value="Met-tRNA-FMT_N"/>
</dbReference>
<organism evidence="3 4">
    <name type="scientific">Hyphodiscus hymeniophilus</name>
    <dbReference type="NCBI Taxonomy" id="353542"/>
    <lineage>
        <taxon>Eukaryota</taxon>
        <taxon>Fungi</taxon>
        <taxon>Dikarya</taxon>
        <taxon>Ascomycota</taxon>
        <taxon>Pezizomycotina</taxon>
        <taxon>Leotiomycetes</taxon>
        <taxon>Helotiales</taxon>
        <taxon>Hyphodiscaceae</taxon>
        <taxon>Hyphodiscus</taxon>
    </lineage>
</organism>
<evidence type="ECO:0000259" key="2">
    <source>
        <dbReference type="Pfam" id="PF00551"/>
    </source>
</evidence>
<evidence type="ECO:0000313" key="3">
    <source>
        <dbReference type="EMBL" id="KAG0645833.1"/>
    </source>
</evidence>
<feature type="domain" description="Formyl transferase N-terminal" evidence="2">
    <location>
        <begin position="45"/>
        <end position="202"/>
    </location>
</feature>
<dbReference type="Gene3D" id="3.40.50.12230">
    <property type="match status" value="1"/>
</dbReference>
<dbReference type="PANTHER" id="PTHR11138:SF5">
    <property type="entry name" value="METHIONYL-TRNA FORMYLTRANSFERASE, MITOCHONDRIAL"/>
    <property type="match status" value="1"/>
</dbReference>
<dbReference type="InterPro" id="IPR002376">
    <property type="entry name" value="Formyl_transf_N"/>
</dbReference>
<name>A0A9P6SLE3_9HELO</name>
<dbReference type="InterPro" id="IPR036477">
    <property type="entry name" value="Formyl_transf_N_sf"/>
</dbReference>
<proteinExistence type="predicted"/>
<gene>
    <name evidence="3" type="ORF">D0Z07_7719</name>
</gene>
<dbReference type="GO" id="GO:0005739">
    <property type="term" value="C:mitochondrion"/>
    <property type="evidence" value="ECO:0007669"/>
    <property type="project" value="TreeGrafter"/>
</dbReference>
<dbReference type="PANTHER" id="PTHR11138">
    <property type="entry name" value="METHIONYL-TRNA FORMYLTRANSFERASE"/>
    <property type="match status" value="1"/>
</dbReference>
<dbReference type="AlphaFoldDB" id="A0A9P6SLE3"/>
<dbReference type="Proteomes" id="UP000785200">
    <property type="component" value="Unassembled WGS sequence"/>
</dbReference>
<keyword evidence="4" id="KW-1185">Reference proteome</keyword>
<evidence type="ECO:0000256" key="1">
    <source>
        <dbReference type="ARBA" id="ARBA00012261"/>
    </source>
</evidence>
<dbReference type="EC" id="2.1.2.9" evidence="1"/>
<protein>
    <recommendedName>
        <fullName evidence="1">methionyl-tRNA formyltransferase</fullName>
        <ecNumber evidence="1">2.1.2.9</ecNumber>
    </recommendedName>
</protein>
<dbReference type="SUPFAM" id="SSF53328">
    <property type="entry name" value="Formyltransferase"/>
    <property type="match status" value="1"/>
</dbReference>
<comment type="caution">
    <text evidence="3">The sequence shown here is derived from an EMBL/GenBank/DDBJ whole genome shotgun (WGS) entry which is preliminary data.</text>
</comment>
<dbReference type="Pfam" id="PF00551">
    <property type="entry name" value="Formyl_trans_N"/>
    <property type="match status" value="1"/>
</dbReference>
<dbReference type="OrthoDB" id="10268103at2759"/>
<accession>A0A9P6SLE3</accession>
<sequence>MYWRTLKILAKRPATSQLESWVCQKSYSSQNTHARTVGKSSKPLRILFCGSDEFSSASLRAVYDEQRRDPNLIASIDVMCRPGKPSGRSLKTIREVPIKAVAEELGLPVHTRDTFTGWDSPKPQGQSINLIIAVSFGLFVPPRILRSAEYGGLNVHPSILPNFRGPAPLQYTIMTGAHHCGVTLQTLDEKSFDHGTILAHTQHLPIPLGKHCKYPDLLSFITPIAASLLVDGLRSRVFVPPLINKGGLVATTTTEQTGGVNIRKIITAPLHAPKITSADKRINWKDESVIPIERRHRALGRLWTEVLFDPETKKRIFFEDMELVDMPEAITSLMAKRKETETGLVEGSEERTTVRFLAISPKTAKENPRPRFFVSDGDAIIVACKGGAFRAKYITVEGKGRQHASRAFGGVEEWEQWDIRSDKFKLFLTPKRAQVDEGLGLAQKVGA</sequence>
<evidence type="ECO:0000313" key="4">
    <source>
        <dbReference type="Proteomes" id="UP000785200"/>
    </source>
</evidence>
<dbReference type="EMBL" id="VNKQ01000017">
    <property type="protein sequence ID" value="KAG0645833.1"/>
    <property type="molecule type" value="Genomic_DNA"/>
</dbReference>
<dbReference type="GO" id="GO:0004479">
    <property type="term" value="F:methionyl-tRNA formyltransferase activity"/>
    <property type="evidence" value="ECO:0007669"/>
    <property type="project" value="UniProtKB-EC"/>
</dbReference>
<reference evidence="3" key="1">
    <citation type="submission" date="2019-07" db="EMBL/GenBank/DDBJ databases">
        <title>Hyphodiscus hymeniophilus genome sequencing and assembly.</title>
        <authorList>
            <person name="Kramer G."/>
            <person name="Nodwell J."/>
        </authorList>
    </citation>
    <scope>NUCLEOTIDE SEQUENCE</scope>
    <source>
        <strain evidence="3">ATCC 34498</strain>
    </source>
</reference>